<feature type="domain" description="Fibronectin type-III" evidence="4">
    <location>
        <begin position="2611"/>
        <end position="2697"/>
    </location>
</feature>
<evidence type="ECO:0000256" key="1">
    <source>
        <dbReference type="ARBA" id="ARBA00004196"/>
    </source>
</evidence>
<dbReference type="SUPFAM" id="SSF49265">
    <property type="entry name" value="Fibronectin type III"/>
    <property type="match status" value="10"/>
</dbReference>
<feature type="domain" description="Fibronectin type-III" evidence="4">
    <location>
        <begin position="2076"/>
        <end position="2164"/>
    </location>
</feature>
<dbReference type="InterPro" id="IPR036116">
    <property type="entry name" value="FN3_sf"/>
</dbReference>
<dbReference type="Gene3D" id="2.60.40.10">
    <property type="entry name" value="Immunoglobulins"/>
    <property type="match status" value="17"/>
</dbReference>
<feature type="compositionally biased region" description="Low complexity" evidence="3">
    <location>
        <begin position="660"/>
        <end position="671"/>
    </location>
</feature>
<feature type="compositionally biased region" description="Acidic residues" evidence="3">
    <location>
        <begin position="941"/>
        <end position="951"/>
    </location>
</feature>
<keyword evidence="6" id="KW-1185">Reference proteome</keyword>
<dbReference type="CDD" id="cd00063">
    <property type="entry name" value="FN3"/>
    <property type="match status" value="16"/>
</dbReference>
<dbReference type="Gene3D" id="4.10.1080.10">
    <property type="entry name" value="TSP type-3 repeat"/>
    <property type="match status" value="2"/>
</dbReference>
<feature type="domain" description="Fibronectin type-III" evidence="4">
    <location>
        <begin position="1626"/>
        <end position="1714"/>
    </location>
</feature>
<evidence type="ECO:0000256" key="2">
    <source>
        <dbReference type="ARBA" id="ARBA00022737"/>
    </source>
</evidence>
<feature type="compositionally biased region" description="Low complexity" evidence="3">
    <location>
        <begin position="902"/>
        <end position="917"/>
    </location>
</feature>
<feature type="region of interest" description="Disordered" evidence="3">
    <location>
        <begin position="1216"/>
        <end position="1243"/>
    </location>
</feature>
<feature type="domain" description="Fibronectin type-III" evidence="4">
    <location>
        <begin position="1536"/>
        <end position="1624"/>
    </location>
</feature>
<dbReference type="InterPro" id="IPR028974">
    <property type="entry name" value="TSP_type-3_rpt"/>
</dbReference>
<feature type="domain" description="Fibronectin type-III" evidence="4">
    <location>
        <begin position="2257"/>
        <end position="2345"/>
    </location>
</feature>
<feature type="compositionally biased region" description="Basic and acidic residues" evidence="3">
    <location>
        <begin position="708"/>
        <end position="720"/>
    </location>
</feature>
<feature type="compositionally biased region" description="Basic and acidic residues" evidence="3">
    <location>
        <begin position="979"/>
        <end position="1007"/>
    </location>
</feature>
<dbReference type="InterPro" id="IPR018247">
    <property type="entry name" value="EF_Hand_1_Ca_BS"/>
</dbReference>
<protein>
    <submittedName>
        <fullName evidence="5">BspA family leucine-rich repeat surface protein</fullName>
    </submittedName>
</protein>
<feature type="compositionally biased region" description="Acidic residues" evidence="3">
    <location>
        <begin position="878"/>
        <end position="887"/>
    </location>
</feature>
<dbReference type="Gene3D" id="2.60.40.4270">
    <property type="entry name" value="Listeria-Bacteroides repeat domain"/>
    <property type="match status" value="2"/>
</dbReference>
<dbReference type="InterPro" id="IPR011889">
    <property type="entry name" value="Liste_lipo_26"/>
</dbReference>
<dbReference type="Pfam" id="PF03382">
    <property type="entry name" value="DUF285"/>
    <property type="match status" value="2"/>
</dbReference>
<organism evidence="5 6">
    <name type="scientific">Candidatus Haliotispira prima</name>
    <dbReference type="NCBI Taxonomy" id="3034016"/>
    <lineage>
        <taxon>Bacteria</taxon>
        <taxon>Pseudomonadati</taxon>
        <taxon>Spirochaetota</taxon>
        <taxon>Spirochaetia</taxon>
        <taxon>Spirochaetales</taxon>
        <taxon>Spirochaetaceae</taxon>
        <taxon>Candidatus Haliotispira</taxon>
    </lineage>
</organism>
<feature type="compositionally biased region" description="Basic and acidic residues" evidence="3">
    <location>
        <begin position="545"/>
        <end position="554"/>
    </location>
</feature>
<feature type="compositionally biased region" description="Basic and acidic residues" evidence="3">
    <location>
        <begin position="435"/>
        <end position="445"/>
    </location>
</feature>
<dbReference type="InterPro" id="IPR013783">
    <property type="entry name" value="Ig-like_fold"/>
</dbReference>
<dbReference type="InterPro" id="IPR003961">
    <property type="entry name" value="FN3_dom"/>
</dbReference>
<feature type="compositionally biased region" description="Low complexity" evidence="3">
    <location>
        <begin position="739"/>
        <end position="757"/>
    </location>
</feature>
<feature type="domain" description="Fibronectin type-III" evidence="4">
    <location>
        <begin position="2167"/>
        <end position="2254"/>
    </location>
</feature>
<feature type="compositionally biased region" description="Basic and acidic residues" evidence="3">
    <location>
        <begin position="566"/>
        <end position="584"/>
    </location>
</feature>
<dbReference type="EMBL" id="CP123443">
    <property type="protein sequence ID" value="WGK69793.1"/>
    <property type="molecule type" value="Genomic_DNA"/>
</dbReference>
<feature type="compositionally biased region" description="Basic and acidic residues" evidence="3">
    <location>
        <begin position="515"/>
        <end position="534"/>
    </location>
</feature>
<feature type="compositionally biased region" description="Basic and acidic residues" evidence="3">
    <location>
        <begin position="609"/>
        <end position="621"/>
    </location>
</feature>
<gene>
    <name evidence="5" type="ORF">P0082_02715</name>
</gene>
<feature type="compositionally biased region" description="Acidic residues" evidence="3">
    <location>
        <begin position="423"/>
        <end position="434"/>
    </location>
</feature>
<dbReference type="PANTHER" id="PTHR46708:SF2">
    <property type="entry name" value="FIBRONECTIN TYPE-III DOMAIN-CONTAINING PROTEIN"/>
    <property type="match status" value="1"/>
</dbReference>
<reference evidence="5 6" key="1">
    <citation type="submission" date="2023-04" db="EMBL/GenBank/DDBJ databases">
        <title>Spirochaete genome identified in red abalone sample constitutes a novel genus.</title>
        <authorList>
            <person name="Sharma S.P."/>
            <person name="Purcell C.M."/>
            <person name="Hyde J.R."/>
            <person name="Severin A.J."/>
        </authorList>
    </citation>
    <scope>NUCLEOTIDE SEQUENCE [LARGE SCALE GENOMIC DNA]</scope>
    <source>
        <strain evidence="5 6">SP-2023</strain>
    </source>
</reference>
<feature type="compositionally biased region" description="Polar residues" evidence="3">
    <location>
        <begin position="1216"/>
        <end position="1226"/>
    </location>
</feature>
<dbReference type="PROSITE" id="PS00018">
    <property type="entry name" value="EF_HAND_1"/>
    <property type="match status" value="1"/>
</dbReference>
<feature type="domain" description="Fibronectin type-III" evidence="4">
    <location>
        <begin position="1897"/>
        <end position="1984"/>
    </location>
</feature>
<feature type="compositionally biased region" description="Polar residues" evidence="3">
    <location>
        <begin position="1234"/>
        <end position="1243"/>
    </location>
</feature>
<feature type="compositionally biased region" description="Acidic residues" evidence="3">
    <location>
        <begin position="814"/>
        <end position="827"/>
    </location>
</feature>
<comment type="subcellular location">
    <subcellularLocation>
        <location evidence="1">Cell envelope</location>
    </subcellularLocation>
</comment>
<dbReference type="Proteomes" id="UP001228690">
    <property type="component" value="Chromosome"/>
</dbReference>
<evidence type="ECO:0000259" key="4">
    <source>
        <dbReference type="PROSITE" id="PS50853"/>
    </source>
</evidence>
<feature type="domain" description="Fibronectin type-III" evidence="4">
    <location>
        <begin position="1986"/>
        <end position="2074"/>
    </location>
</feature>
<accession>A0ABY8MKR6</accession>
<dbReference type="NCBIfam" id="TIGR02167">
    <property type="entry name" value="Liste_lipo_26"/>
    <property type="match status" value="1"/>
</dbReference>
<feature type="domain" description="Fibronectin type-III" evidence="4">
    <location>
        <begin position="1807"/>
        <end position="1894"/>
    </location>
</feature>
<feature type="compositionally biased region" description="Low complexity" evidence="3">
    <location>
        <begin position="592"/>
        <end position="607"/>
    </location>
</feature>
<feature type="compositionally biased region" description="Acidic residues" evidence="3">
    <location>
        <begin position="486"/>
        <end position="502"/>
    </location>
</feature>
<evidence type="ECO:0000256" key="3">
    <source>
        <dbReference type="SAM" id="MobiDB-lite"/>
    </source>
</evidence>
<dbReference type="Pfam" id="PF09479">
    <property type="entry name" value="Flg_new"/>
    <property type="match status" value="2"/>
</dbReference>
<feature type="compositionally biased region" description="Basic and acidic residues" evidence="3">
    <location>
        <begin position="790"/>
        <end position="801"/>
    </location>
</feature>
<evidence type="ECO:0000313" key="6">
    <source>
        <dbReference type="Proteomes" id="UP001228690"/>
    </source>
</evidence>
<feature type="compositionally biased region" description="Basic and acidic residues" evidence="3">
    <location>
        <begin position="838"/>
        <end position="862"/>
    </location>
</feature>
<dbReference type="PANTHER" id="PTHR46708">
    <property type="entry name" value="TENASCIN"/>
    <property type="match status" value="1"/>
</dbReference>
<keyword evidence="2" id="KW-0677">Repeat</keyword>
<feature type="compositionally biased region" description="Polar residues" evidence="3">
    <location>
        <begin position="641"/>
        <end position="650"/>
    </location>
</feature>
<dbReference type="PROSITE" id="PS50853">
    <property type="entry name" value="FN3"/>
    <property type="match status" value="15"/>
</dbReference>
<dbReference type="InterPro" id="IPR005046">
    <property type="entry name" value="DUF285"/>
</dbReference>
<feature type="domain" description="Fibronectin type-III" evidence="4">
    <location>
        <begin position="2347"/>
        <end position="2431"/>
    </location>
</feature>
<name>A0ABY8MKR6_9SPIO</name>
<feature type="compositionally biased region" description="Low complexity" evidence="3">
    <location>
        <begin position="678"/>
        <end position="694"/>
    </location>
</feature>
<sequence>MMTIAFWALLIFVSGCEESTSDSPKAPKSYLVVKKDPVVSDDGRYVFEVTSFVSADQIIYEEGDVPKDKLQALWDSAVVRWGFRKKDSPDRIYWVQKNRAYTKDDGNQYSIEVEEKDKAKFAPQELPAVLLQVPESNLEIYVKVSVENLDVTGAYDLPEDFKTKIMQLTELSGRVFNFSSLSSGSGRSKIVAGAGIHYIHRDTGKIFHTFSDVGGDYRISVQYYGVFFRVVLTHNMAPLVSSYTLDYVKGRTVVLREDLGVNELAAGVTVAESQLYDISSGVLGTPPAGGTPVSGSTVDSRNTKMIPGAFLLFYDRSGQRIYFLKSGADGRFSFSLPAVSANPATTGSSPGDSNSFFSFIPGAYGYTSINGYIVLSGQNTPSAVLGVVGFEPKIGIQISDMDSDGLLAHRDLNDKNWDYDGDGIPDGADVDIDGDGTKDNGKDSDGDGINNISDAGAGDPDADRDGIKDAKDTIDNRKDQDKDGLPDDIDPNDGNPDTDGDGIPDGADVDVNNDGIKDNGKDTDGDGINDRADMDADGDGSPDAGKPDADRDGLSDVLDPVNNNADADKDGLPDDVDPNDHNWDTDGDTIPDGADADVNGDGTNDNGSDTDRDGINDRSDVDVDGNGSPDTGKTDSDTDGIRNSTDTIDNNMDADRDGLPDGIDPNNNNPDVDGDGIPDGSDVDVNGDGTNDNGIDTDGDGINDANDGTDRSSDKDKDGLPDTSDPNDNNRDTDGDGIPDGVDVDVNGDGTADNGTDTDGDGIRDRADANSNPGKADSDGDGIIDLYDLADNRQDADKDGLPDALDTNSKNWDTDGDGIPDGADVDADGNKVPENGTDSDRDGINDHSDSNSHPAKGDRDSDGIIDDVDTIDNRQDADTDGLPDDIDPNDKNWDTDGDAIPDGADVDVNGDGTNDNGIDTDGDGINDRVDTDANPGKSDSDGDGIIDEFDTIDNRLDEDNDGLPDAIDPNDSNIDTDGDGIKDGDDVDVNGDRIPDNGRDADNDGIRDGLSGSRKPRLSWDTVATTNTRDANGGKFDFGGSPVTVNLRIVAEAFGDSSFTYKWFRGTTVAGAILDSSQTGASADFRLNSPGLNVIVVKVRNSGGESVLSKTYDLNKPPYGLRITSPSAGRSVNLNAGAAVPLSATATEDDAGQTLSYSWLIAPGRAVTAASAFSALIVGADSTYVFTQTAGDYTLKARASDTDGGSTEGTVSVTLTGDASGLNSGTRPGIAAGSGSTRAAPQNNPLSGDGSAISSAAVTVNNVVRENGGVGIRSVSWQVDGVTQTGTTAFTSGRSAYGETFTIRNPARPHTITMVAVNNLGEETHRSQTYYLNQAPEFDESVTAVTVQSYDIPTAQSLSVKAADANGGTLTYTASVASGFNVPNTGTYRDLGPGLKNPAGVTGVLPLNFDIGLRVGSYTLRIVVSDQHGGARDVLLRNIRLTGARALPTPVLRTGIVTATSVALSWNSVANADSYTLSRTGSSATITKGGSETGHTFTGLAAGSLYTFSVTANGTSGYSDSDAGTAQVRTSGQKIAVTTPVLRTGAVTATSVTLSWNSVANAGSYTLSRSGSNVTVTKGGSETGHTFTGLAAGSLYTFSVTAHGTSGYSDSDAGTAQVRTSGQKIALTTPVLRTGTVTATSVTLSWNSVANAGSYTLSRSGSNVTVTKGSSETGHTFTGLTAGSRYTFTITADGTGLYSDSDAGTAQATTSAQRIVLPTPVLRTGAVTATSVTLSWNSVANAGSYTLSRSGSNVTVTKGSSGTSHTFTGLAAGSRYTFTITAHGTGLYSDSEAGTAQATTSAQRIALPTPVLRIGTVTATSVTLSWNSVANAVSYTLSRSGSNVTVTKGSSETGHTFTGLTAGSRYTFTITAHGTGLYSDSDAGTAQVTTSAQKIALPTPVLRTGTVTATSVTLSWNSVANAGSYTLSRSGSNVTVTKGSSGTSHTFTGLAAGSLYTFTITAHGTGLYSDSEAGTAQARTSGQKIALTTPVLRTGIVTATSVTLSWNSVANAAGYTLSRTGSSATVTKGGSDTGHTFTGLAAGSLYTFSVTANGTSGYSDSDAGTAQVRTSGQKIAVTTPVLRTGTVTATSVTLSWNSVANAGSYTLSRSGSNVTVTKGGSETSHTFTGLTAGSRYTFTIKAHGTGLYSDSDAGTAQATTSAQKIALPTPVLRTGTVTATSVTLSWNSVANADSYILSRSGSNVTVTKGGSETSHTFTGLTAGSRYTFTIKAQGRGLYSDSDAGTAQATTSAQKIALPTPVLRTGTVTATSVTLSWNSVANAGSYTLSRSGSNVTVTKGSSATSHTFTGLTAGTGYTFTVTARGTGSYSDSRAGTRQVSTSTQDLVAPVLRVGTVTTTSVTLSWNSVANALSYTLSRSGSSVPVIKGSSATGHTFTGLTANTLYTFSVAALSSGSYSNSAPGLAEVRTLRQKLATPVLRTGTVTKTSVTLHWNSVTNAADYILSRSGSNVNIMKGSTDTSHTFTGLVFGSPYTFTVTARGTGSYTNSDSSSKQVSTSKQELAAPVLRAETVTLTSVTLRWNSVANAGSYILFLAGSEVTVTKGSEDTEHTFAGLTGDRFYTFFITARGLGAYADSKVGTVQASTFRRKLGTPVLRTGAVTATSVTVHWESVANAGSYRLSRSDPNAAIASKSGSDTSHTFTNLRINTLYTFTLTARGTGLYSDSDAGTIQAKTSRQKLATPVLRTGTVTDTSVTVQWNSVANADSYSLSRSGSNVNITKGRSSTSHTFTGLTANSLYTFTLIARGTGAYSDSDGGTRQVRTLRQKLTTPVLRTGTVTKTSVTLNWNSLANAAGYTLSRTGSNVNIMKGSSSTSHTFTGLTANSLYTFTLIARGTGAYSDSDGGTVEVRTLRQKLAVPVLRTGTVTDTSVTVHWNSVANAGSYRVSRMDSSLPPVLISGEGPSYSVPQTGSSVTVTKGSSSTSHTFEGLAADSLYIFTVIAGGTSTYADSDGGTVEVRTLKFKYTIRFNATGGTAIADQMVIPGAKLPVPDSEPVKANQYFGGWYTTSDRALFSGKTKYDFDKPVTGPMTLYARWYTEQPADKAALLRLLEGKGTGDLSYIDVRKVTNMDDLFWHKADFNGDISTWDVSKVTSMNFMFFGAHKFNQDIGDWDVSHVKSMWGMFSNARNFNQDIGDWDVSGVVNMVGMFYRATKFNEYIGRWDVSNVGSMRDMFLYAEAFNRDISGWDTAKVAYMDGMFKGARSFSQSLSGWNVGAVTDSNNFALDSRLLHYQLPDAWKSRFSSATVAFVTNGGQYMGPVDVFNRAALPSWAVSVRAPNAGVSYYFGGWYTTAEPHTAATKYNVGQPVTGDLILYARWYTEQPADKDALRALVIRLGNTDLNHIDVRGITDMSGLFSGLTGFNADISRWDVSRVVNMVGMFQDAKSFNKPIGGWDVSGVTNMGNMFHNAWKFNQPIQDWNLNGVWNTEYMFSQARAFNQPLNNWDVSTVGEMKYMFSGAWEFNQPLNNWNVANVYSMYAMFQSARSFVQNISGWNVDRVASGYYDKVFYHCPIPASHKPPKFGGTGPAPAPAPNQGNKWAFPSFG</sequence>
<evidence type="ECO:0000313" key="5">
    <source>
        <dbReference type="EMBL" id="WGK69793.1"/>
    </source>
</evidence>
<feature type="compositionally biased region" description="Basic and acidic residues" evidence="3">
    <location>
        <begin position="461"/>
        <end position="485"/>
    </location>
</feature>
<dbReference type="SMART" id="SM00060">
    <property type="entry name" value="FN3"/>
    <property type="match status" value="17"/>
</dbReference>
<feature type="domain" description="Fibronectin type-III" evidence="4">
    <location>
        <begin position="1447"/>
        <end position="1534"/>
    </location>
</feature>
<feature type="region of interest" description="Disordered" evidence="3">
    <location>
        <begin position="423"/>
        <end position="1017"/>
    </location>
</feature>
<feature type="domain" description="Fibronectin type-III" evidence="4">
    <location>
        <begin position="2786"/>
        <end position="2872"/>
    </location>
</feature>
<dbReference type="InterPro" id="IPR050991">
    <property type="entry name" value="ECM_Regulatory_Proteins"/>
</dbReference>
<feature type="domain" description="Fibronectin type-III" evidence="4">
    <location>
        <begin position="1717"/>
        <end position="1804"/>
    </location>
</feature>
<feature type="domain" description="Fibronectin type-III" evidence="4">
    <location>
        <begin position="2434"/>
        <end position="2520"/>
    </location>
</feature>
<proteinExistence type="predicted"/>
<dbReference type="InterPro" id="IPR013378">
    <property type="entry name" value="InlB-like_B-rpt"/>
</dbReference>
<dbReference type="Pfam" id="PF00041">
    <property type="entry name" value="fn3"/>
    <property type="match status" value="7"/>
</dbReference>
<dbReference type="InterPro" id="IPR042229">
    <property type="entry name" value="Listeria/Bacterioides_rpt_sf"/>
</dbReference>
<feature type="domain" description="Fibronectin type-III" evidence="4">
    <location>
        <begin position="2699"/>
        <end position="2784"/>
    </location>
</feature>